<organism evidence="2">
    <name type="scientific">Harpegnathos saltator</name>
    <name type="common">Jerdon's jumping ant</name>
    <dbReference type="NCBI Taxonomy" id="610380"/>
    <lineage>
        <taxon>Eukaryota</taxon>
        <taxon>Metazoa</taxon>
        <taxon>Ecdysozoa</taxon>
        <taxon>Arthropoda</taxon>
        <taxon>Hexapoda</taxon>
        <taxon>Insecta</taxon>
        <taxon>Pterygota</taxon>
        <taxon>Neoptera</taxon>
        <taxon>Endopterygota</taxon>
        <taxon>Hymenoptera</taxon>
        <taxon>Apocrita</taxon>
        <taxon>Aculeata</taxon>
        <taxon>Formicoidea</taxon>
        <taxon>Formicidae</taxon>
        <taxon>Ponerinae</taxon>
        <taxon>Ponerini</taxon>
        <taxon>Harpegnathos</taxon>
    </lineage>
</organism>
<dbReference type="Proteomes" id="UP000008237">
    <property type="component" value="Unassembled WGS sequence"/>
</dbReference>
<dbReference type="InParanoid" id="E2BSD1"/>
<sequence length="113" mass="12499">QIEARESILQTDFRSKMGLLIGLVLQGKGSTHDGNTARKFFENVTLSAEITGISETLISRCATILKVLSCGFTVNVDAFRTYALETARLYVSMYSWYPMPTAVHKILIHGADV</sequence>
<evidence type="ECO:0000313" key="1">
    <source>
        <dbReference type="EMBL" id="EFN81398.1"/>
    </source>
</evidence>
<proteinExistence type="predicted"/>
<accession>E2BSD1</accession>
<dbReference type="EMBL" id="GL450198">
    <property type="protein sequence ID" value="EFN81398.1"/>
    <property type="molecule type" value="Genomic_DNA"/>
</dbReference>
<feature type="non-terminal residue" evidence="1">
    <location>
        <position position="113"/>
    </location>
</feature>
<feature type="non-terminal residue" evidence="1">
    <location>
        <position position="1"/>
    </location>
</feature>
<reference evidence="1 2" key="1">
    <citation type="journal article" date="2010" name="Science">
        <title>Genomic comparison of the ants Camponotus floridanus and Harpegnathos saltator.</title>
        <authorList>
            <person name="Bonasio R."/>
            <person name="Zhang G."/>
            <person name="Ye C."/>
            <person name="Mutti N.S."/>
            <person name="Fang X."/>
            <person name="Qin N."/>
            <person name="Donahue G."/>
            <person name="Yang P."/>
            <person name="Li Q."/>
            <person name="Li C."/>
            <person name="Zhang P."/>
            <person name="Huang Z."/>
            <person name="Berger S.L."/>
            <person name="Reinberg D."/>
            <person name="Wang J."/>
            <person name="Liebig J."/>
        </authorList>
    </citation>
    <scope>NUCLEOTIDE SEQUENCE [LARGE SCALE GENOMIC DNA]</scope>
    <source>
        <strain evidence="1 2">R22 G/1</strain>
    </source>
</reference>
<evidence type="ECO:0000313" key="2">
    <source>
        <dbReference type="Proteomes" id="UP000008237"/>
    </source>
</evidence>
<dbReference type="AlphaFoldDB" id="E2BSD1"/>
<gene>
    <name evidence="1" type="ORF">EAI_05504</name>
</gene>
<name>E2BSD1_HARSA</name>
<protein>
    <submittedName>
        <fullName evidence="1">Uncharacterized protein</fullName>
    </submittedName>
</protein>
<keyword evidence="2" id="KW-1185">Reference proteome</keyword>